<dbReference type="STRING" id="683150.G205_07650"/>
<dbReference type="InterPro" id="IPR014756">
    <property type="entry name" value="Ig_E-set"/>
</dbReference>
<feature type="domain" description="Glycosyl hydrolase family 13 catalytic" evidence="3">
    <location>
        <begin position="157"/>
        <end position="583"/>
    </location>
</feature>
<dbReference type="OrthoDB" id="3236218at2"/>
<comment type="caution">
    <text evidence="4">The sequence shown here is derived from an EMBL/GenBank/DDBJ whole genome shotgun (WGS) entry which is preliminary data.</text>
</comment>
<dbReference type="InterPro" id="IPR013783">
    <property type="entry name" value="Ig-like_fold"/>
</dbReference>
<dbReference type="SMART" id="SM00642">
    <property type="entry name" value="Aamy"/>
    <property type="match status" value="1"/>
</dbReference>
<dbReference type="InterPro" id="IPR006047">
    <property type="entry name" value="GH13_cat_dom"/>
</dbReference>
<evidence type="ECO:0000259" key="3">
    <source>
        <dbReference type="SMART" id="SM00642"/>
    </source>
</evidence>
<dbReference type="CDD" id="cd11326">
    <property type="entry name" value="AmyAc_Glg_debranch"/>
    <property type="match status" value="1"/>
</dbReference>
<evidence type="ECO:0000313" key="5">
    <source>
        <dbReference type="Proteomes" id="UP000294621"/>
    </source>
</evidence>
<protein>
    <submittedName>
        <fullName evidence="4">Glycogen debranching enzyme GlgX</fullName>
    </submittedName>
</protein>
<dbReference type="AlphaFoldDB" id="A0A4V3B1T2"/>
<evidence type="ECO:0000313" key="4">
    <source>
        <dbReference type="EMBL" id="TDL38078.1"/>
    </source>
</evidence>
<dbReference type="PANTHER" id="PTHR43002">
    <property type="entry name" value="GLYCOGEN DEBRANCHING ENZYME"/>
    <property type="match status" value="1"/>
</dbReference>
<evidence type="ECO:0000256" key="1">
    <source>
        <dbReference type="ARBA" id="ARBA00008061"/>
    </source>
</evidence>
<dbReference type="InterPro" id="IPR017853">
    <property type="entry name" value="GH"/>
</dbReference>
<organism evidence="4 5">
    <name type="scientific">Arthrobacter nitrophenolicus</name>
    <dbReference type="NCBI Taxonomy" id="683150"/>
    <lineage>
        <taxon>Bacteria</taxon>
        <taxon>Bacillati</taxon>
        <taxon>Actinomycetota</taxon>
        <taxon>Actinomycetes</taxon>
        <taxon>Micrococcales</taxon>
        <taxon>Micrococcaceae</taxon>
        <taxon>Arthrobacter</taxon>
    </lineage>
</organism>
<comment type="similarity">
    <text evidence="1">Belongs to the glycosyl hydrolase 13 family.</text>
</comment>
<reference evidence="4 5" key="1">
    <citation type="submission" date="2019-03" db="EMBL/GenBank/DDBJ databases">
        <title>Genome Sequencing and Assembly of Various Microbes Isolated from Partially Reclaimed Soil and Acid Mine Drainage (AMD) Site.</title>
        <authorList>
            <person name="Steinbock B."/>
            <person name="Bechtold R."/>
            <person name="Sevigny J.L."/>
            <person name="Thomas D."/>
            <person name="Cuthill L.R."/>
            <person name="Aveiro Johannsen E.J."/>
            <person name="Thomas K."/>
            <person name="Ghosh A."/>
        </authorList>
    </citation>
    <scope>NUCLEOTIDE SEQUENCE [LARGE SCALE GENOMIC DNA]</scope>
    <source>
        <strain evidence="4 5">S-A1</strain>
    </source>
</reference>
<dbReference type="Gene3D" id="3.20.20.80">
    <property type="entry name" value="Glycosidases"/>
    <property type="match status" value="1"/>
</dbReference>
<dbReference type="Gene3D" id="2.60.40.1180">
    <property type="entry name" value="Golgi alpha-mannosidase II"/>
    <property type="match status" value="1"/>
</dbReference>
<name>A0A4V3B1T2_9MICC</name>
<sequence>MVMPLFDTASTMDSSTAVPLGVSVPRGDSGGTRHRAGGRANVACYAPGVPSLEIVYIAPGGDWRVQALPNVTDGVHHGIVEDLPYGARYGFRPASHEQSLPLAMPTREVEDDGGQPLLLDPYGRAVDQRDGVLTSVRMAGDFSWDGDERLRLKWRDTIIYEAHVRGQTMLHPDVPRELRGTYAGMAHPAVVEHLTSLGITSVQLLPVHFHLDEPHLQDLGLTNYWGYNTAAFFAPHPAYATKAAQEAGPKAVQDEFKEMVKALHAAGLEVILDVVYNHTAEGGPDGQAVSFRGLGEDKYYRTDGLGRYVDTTGCGNSLNFGEPRVVQLVVDSLRYWVDEFHIDGFRFDLAVTLCRNAANEFDPRHPFLLAVAADPVLSDVKLIAEPWDVGYGGWQTGRFPVGWVDWNDHFRDSLRSFWLADRAALENGGHGGSVAKLADSLSGSAALFQASGRSRLASVNYITAHDGFTLNDLVSFDRKHNEDNGEQNRDGHGDNRSYNHGVEGPTENGEILAKRAQSRRNLMASLLISLGVPMITAGDELARTQLGNNNAYCQDNAITWVDWTRTPESHEMLRSTKRYIRLRKEFLAAQPHDFPVRDEQSYLYWFDQDGRPMSTERWNDPHHRVVQLLLGTDDGEFAGLIVVNGGTSDVQITLPEVAAEQAAPRRFELRLTTSPLHEQRQGGVVAAGGTDVAEANSISIYRT</sequence>
<accession>A0A4V3B1T2</accession>
<dbReference type="SUPFAM" id="SSF51445">
    <property type="entry name" value="(Trans)glycosidases"/>
    <property type="match status" value="1"/>
</dbReference>
<dbReference type="EMBL" id="SMZQ01000004">
    <property type="protein sequence ID" value="TDL38078.1"/>
    <property type="molecule type" value="Genomic_DNA"/>
</dbReference>
<dbReference type="Gene3D" id="2.60.40.10">
    <property type="entry name" value="Immunoglobulins"/>
    <property type="match status" value="1"/>
</dbReference>
<dbReference type="InterPro" id="IPR011837">
    <property type="entry name" value="Glycogen_debranch_GlgX"/>
</dbReference>
<dbReference type="GO" id="GO:0004135">
    <property type="term" value="F:amylo-alpha-1,6-glucosidase activity"/>
    <property type="evidence" value="ECO:0007669"/>
    <property type="project" value="InterPro"/>
</dbReference>
<proteinExistence type="inferred from homology"/>
<evidence type="ECO:0000256" key="2">
    <source>
        <dbReference type="SAM" id="MobiDB-lite"/>
    </source>
</evidence>
<feature type="region of interest" description="Disordered" evidence="2">
    <location>
        <begin position="479"/>
        <end position="506"/>
    </location>
</feature>
<gene>
    <name evidence="4" type="primary">glgX</name>
    <name evidence="4" type="ORF">E2R57_10220</name>
</gene>
<dbReference type="Proteomes" id="UP000294621">
    <property type="component" value="Unassembled WGS sequence"/>
</dbReference>
<dbReference type="GO" id="GO:0005980">
    <property type="term" value="P:glycogen catabolic process"/>
    <property type="evidence" value="ECO:0007669"/>
    <property type="project" value="InterPro"/>
</dbReference>
<feature type="compositionally biased region" description="Basic and acidic residues" evidence="2">
    <location>
        <begin position="479"/>
        <end position="497"/>
    </location>
</feature>
<dbReference type="NCBIfam" id="TIGR02100">
    <property type="entry name" value="glgX_debranch"/>
    <property type="match status" value="1"/>
</dbReference>
<dbReference type="RefSeq" id="WP_133348716.1">
    <property type="nucleotide sequence ID" value="NZ_SMZQ01000004.1"/>
</dbReference>
<dbReference type="InterPro" id="IPR013780">
    <property type="entry name" value="Glyco_hydro_b"/>
</dbReference>
<dbReference type="SUPFAM" id="SSF51011">
    <property type="entry name" value="Glycosyl hydrolase domain"/>
    <property type="match status" value="1"/>
</dbReference>
<dbReference type="SUPFAM" id="SSF81296">
    <property type="entry name" value="E set domains"/>
    <property type="match status" value="1"/>
</dbReference>